<keyword evidence="6" id="KW-0396">Initiation factor</keyword>
<accession>A0AAD5PFT4</accession>
<sequence>MALNMARQVLYCGVCTMPPEYCEFSGTQNKCKEWLQNNHEDVYNQLYGDVEGVTEKVAQVSIEGTDGATTAEGGRSDRTFVKDKSAKLEAKLERENQKKQSSRVIVKRVERTKRKCITIVHGLEVFDVDLKKAAKMFANRFACGSSVAKNNQNQDEIVVQGDFSDDLRDLILAQWPQVPEDNIDLVEETKKKKGNQQQQ</sequence>
<dbReference type="PROSITE" id="PS50296">
    <property type="entry name" value="SUI1"/>
    <property type="match status" value="1"/>
</dbReference>
<dbReference type="GO" id="GO:0002188">
    <property type="term" value="P:translation reinitiation"/>
    <property type="evidence" value="ECO:0007669"/>
    <property type="project" value="TreeGrafter"/>
</dbReference>
<dbReference type="EMBL" id="JAIXMP010000008">
    <property type="protein sequence ID" value="KAI9268955.1"/>
    <property type="molecule type" value="Genomic_DNA"/>
</dbReference>
<dbReference type="InterPro" id="IPR048517">
    <property type="entry name" value="DENR_N"/>
</dbReference>
<dbReference type="Pfam" id="PF01253">
    <property type="entry name" value="SUI1"/>
    <property type="match status" value="1"/>
</dbReference>
<dbReference type="NCBIfam" id="TIGR01159">
    <property type="entry name" value="DRP1"/>
    <property type="match status" value="1"/>
</dbReference>
<evidence type="ECO:0000313" key="6">
    <source>
        <dbReference type="EMBL" id="KAI9268955.1"/>
    </source>
</evidence>
<feature type="domain" description="SUI1" evidence="5">
    <location>
        <begin position="104"/>
        <end position="175"/>
    </location>
</feature>
<dbReference type="Pfam" id="PF21023">
    <property type="entry name" value="DENR_N"/>
    <property type="match status" value="1"/>
</dbReference>
<dbReference type="GO" id="GO:0003743">
    <property type="term" value="F:translation initiation factor activity"/>
    <property type="evidence" value="ECO:0007669"/>
    <property type="project" value="UniProtKB-KW"/>
</dbReference>
<dbReference type="GO" id="GO:0005737">
    <property type="term" value="C:cytoplasm"/>
    <property type="evidence" value="ECO:0007669"/>
    <property type="project" value="UniProtKB-SubCell"/>
</dbReference>
<dbReference type="Gene3D" id="3.30.780.10">
    <property type="entry name" value="SUI1-like domain"/>
    <property type="match status" value="1"/>
</dbReference>
<reference evidence="6" key="2">
    <citation type="submission" date="2023-02" db="EMBL/GenBank/DDBJ databases">
        <authorList>
            <consortium name="DOE Joint Genome Institute"/>
            <person name="Mondo S.J."/>
            <person name="Chang Y."/>
            <person name="Wang Y."/>
            <person name="Ahrendt S."/>
            <person name="Andreopoulos W."/>
            <person name="Barry K."/>
            <person name="Beard J."/>
            <person name="Benny G.L."/>
            <person name="Blankenship S."/>
            <person name="Bonito G."/>
            <person name="Cuomo C."/>
            <person name="Desiro A."/>
            <person name="Gervers K.A."/>
            <person name="Hundley H."/>
            <person name="Kuo A."/>
            <person name="LaButti K."/>
            <person name="Lang B.F."/>
            <person name="Lipzen A."/>
            <person name="O'Donnell K."/>
            <person name="Pangilinan J."/>
            <person name="Reynolds N."/>
            <person name="Sandor L."/>
            <person name="Smith M.W."/>
            <person name="Tsang A."/>
            <person name="Grigoriev I.V."/>
            <person name="Stajich J.E."/>
            <person name="Spatafora J.W."/>
        </authorList>
    </citation>
    <scope>NUCLEOTIDE SEQUENCE</scope>
    <source>
        <strain evidence="6">RSA 2281</strain>
    </source>
</reference>
<keyword evidence="4" id="KW-0689">Ribosomal protein</keyword>
<keyword evidence="4" id="KW-0687">Ribonucleoprotein</keyword>
<comment type="subcellular location">
    <subcellularLocation>
        <location evidence="4">Cytoplasm</location>
    </subcellularLocation>
</comment>
<name>A0AAD5PFT4_9FUNG</name>
<dbReference type="InterPro" id="IPR046447">
    <property type="entry name" value="DENR_C"/>
</dbReference>
<evidence type="ECO:0000256" key="3">
    <source>
        <dbReference type="ARBA" id="ARBA00020058"/>
    </source>
</evidence>
<dbReference type="PANTHER" id="PTHR12789">
    <property type="entry name" value="DENSITY-REGULATED PROTEIN HOMOLOG"/>
    <property type="match status" value="1"/>
</dbReference>
<dbReference type="AlphaFoldDB" id="A0AAD5PFT4"/>
<evidence type="ECO:0000259" key="5">
    <source>
        <dbReference type="PROSITE" id="PS50296"/>
    </source>
</evidence>
<dbReference type="GO" id="GO:0005840">
    <property type="term" value="C:ribosome"/>
    <property type="evidence" value="ECO:0007669"/>
    <property type="project" value="UniProtKB-KW"/>
</dbReference>
<dbReference type="Proteomes" id="UP001209540">
    <property type="component" value="Unassembled WGS sequence"/>
</dbReference>
<dbReference type="SUPFAM" id="SSF55159">
    <property type="entry name" value="eIF1-like"/>
    <property type="match status" value="1"/>
</dbReference>
<dbReference type="GO" id="GO:1990904">
    <property type="term" value="C:ribonucleoprotein complex"/>
    <property type="evidence" value="ECO:0007669"/>
    <property type="project" value="UniProtKB-KW"/>
</dbReference>
<comment type="subunit">
    <text evidence="2 4">Interacts with the 40S ribosomal subunit.</text>
</comment>
<dbReference type="InterPro" id="IPR050318">
    <property type="entry name" value="DENR/SUI1_TIF"/>
</dbReference>
<comment type="similarity">
    <text evidence="1 4">Belongs to the DENR family.</text>
</comment>
<gene>
    <name evidence="6" type="ORF">BDA99DRAFT_503094</name>
</gene>
<reference evidence="6" key="1">
    <citation type="journal article" date="2022" name="IScience">
        <title>Evolution of zygomycete secretomes and the origins of terrestrial fungal ecologies.</title>
        <authorList>
            <person name="Chang Y."/>
            <person name="Wang Y."/>
            <person name="Mondo S."/>
            <person name="Ahrendt S."/>
            <person name="Andreopoulos W."/>
            <person name="Barry K."/>
            <person name="Beard J."/>
            <person name="Benny G.L."/>
            <person name="Blankenship S."/>
            <person name="Bonito G."/>
            <person name="Cuomo C."/>
            <person name="Desiro A."/>
            <person name="Gervers K.A."/>
            <person name="Hundley H."/>
            <person name="Kuo A."/>
            <person name="LaButti K."/>
            <person name="Lang B.F."/>
            <person name="Lipzen A."/>
            <person name="O'Donnell K."/>
            <person name="Pangilinan J."/>
            <person name="Reynolds N."/>
            <person name="Sandor L."/>
            <person name="Smith M.E."/>
            <person name="Tsang A."/>
            <person name="Grigoriev I.V."/>
            <person name="Stajich J.E."/>
            <person name="Spatafora J.W."/>
        </authorList>
    </citation>
    <scope>NUCLEOTIDE SEQUENCE</scope>
    <source>
        <strain evidence="6">RSA 2281</strain>
    </source>
</reference>
<evidence type="ECO:0000256" key="2">
    <source>
        <dbReference type="ARBA" id="ARBA00011742"/>
    </source>
</evidence>
<dbReference type="InterPro" id="IPR036877">
    <property type="entry name" value="SUI1_dom_sf"/>
</dbReference>
<dbReference type="CDD" id="cd11607">
    <property type="entry name" value="DENR_C"/>
    <property type="match status" value="1"/>
</dbReference>
<keyword evidence="6" id="KW-0648">Protein biosynthesis</keyword>
<comment type="caution">
    <text evidence="6">The sequence shown here is derived from an EMBL/GenBank/DDBJ whole genome shotgun (WGS) entry which is preliminary data.</text>
</comment>
<evidence type="ECO:0000256" key="1">
    <source>
        <dbReference type="ARBA" id="ARBA00007514"/>
    </source>
</evidence>
<dbReference type="InterPro" id="IPR001950">
    <property type="entry name" value="SUI1"/>
</dbReference>
<keyword evidence="7" id="KW-1185">Reference proteome</keyword>
<evidence type="ECO:0000256" key="4">
    <source>
        <dbReference type="RuleBase" id="RU361273"/>
    </source>
</evidence>
<dbReference type="InterPro" id="IPR005873">
    <property type="entry name" value="DENR_eukaryotes"/>
</dbReference>
<protein>
    <recommendedName>
        <fullName evidence="3 4">Translation machinery-associated protein 22</fullName>
    </recommendedName>
</protein>
<comment type="domain">
    <text evidence="4">The SUI1 domain may be involved in RNA binding.</text>
</comment>
<proteinExistence type="inferred from homology"/>
<dbReference type="GO" id="GO:0001731">
    <property type="term" value="P:formation of translation preinitiation complex"/>
    <property type="evidence" value="ECO:0007669"/>
    <property type="project" value="TreeGrafter"/>
</dbReference>
<dbReference type="PANTHER" id="PTHR12789:SF0">
    <property type="entry name" value="DENSITY-REGULATED PROTEIN"/>
    <property type="match status" value="1"/>
</dbReference>
<keyword evidence="4" id="KW-0963">Cytoplasm</keyword>
<dbReference type="GO" id="GO:0003729">
    <property type="term" value="F:mRNA binding"/>
    <property type="evidence" value="ECO:0007669"/>
    <property type="project" value="TreeGrafter"/>
</dbReference>
<organism evidence="6 7">
    <name type="scientific">Phascolomyces articulosus</name>
    <dbReference type="NCBI Taxonomy" id="60185"/>
    <lineage>
        <taxon>Eukaryota</taxon>
        <taxon>Fungi</taxon>
        <taxon>Fungi incertae sedis</taxon>
        <taxon>Mucoromycota</taxon>
        <taxon>Mucoromycotina</taxon>
        <taxon>Mucoromycetes</taxon>
        <taxon>Mucorales</taxon>
        <taxon>Lichtheimiaceae</taxon>
        <taxon>Phascolomyces</taxon>
    </lineage>
</organism>
<evidence type="ECO:0000313" key="7">
    <source>
        <dbReference type="Proteomes" id="UP001209540"/>
    </source>
</evidence>